<evidence type="ECO:0000256" key="6">
    <source>
        <dbReference type="ARBA" id="ARBA00023125"/>
    </source>
</evidence>
<dbReference type="EC" id="3.4.-.-" evidence="8"/>
<evidence type="ECO:0000256" key="1">
    <source>
        <dbReference type="ARBA" id="ARBA00008136"/>
    </source>
</evidence>
<dbReference type="AlphaFoldDB" id="A0A9J7BR56"/>
<gene>
    <name evidence="9" type="ORF">MOP44_04260</name>
</gene>
<organism evidence="9 10">
    <name type="scientific">Occallatibacter riparius</name>
    <dbReference type="NCBI Taxonomy" id="1002689"/>
    <lineage>
        <taxon>Bacteria</taxon>
        <taxon>Pseudomonadati</taxon>
        <taxon>Acidobacteriota</taxon>
        <taxon>Terriglobia</taxon>
        <taxon>Terriglobales</taxon>
        <taxon>Acidobacteriaceae</taxon>
        <taxon>Occallatibacter</taxon>
    </lineage>
</organism>
<dbReference type="Pfam" id="PF02586">
    <property type="entry name" value="SRAP"/>
    <property type="match status" value="1"/>
</dbReference>
<comment type="similarity">
    <text evidence="1 8">Belongs to the SOS response-associated peptidase family.</text>
</comment>
<evidence type="ECO:0000256" key="7">
    <source>
        <dbReference type="ARBA" id="ARBA00023239"/>
    </source>
</evidence>
<evidence type="ECO:0000256" key="8">
    <source>
        <dbReference type="RuleBase" id="RU364100"/>
    </source>
</evidence>
<dbReference type="PANTHER" id="PTHR13604:SF0">
    <property type="entry name" value="ABASIC SITE PROCESSING PROTEIN HMCES"/>
    <property type="match status" value="1"/>
</dbReference>
<keyword evidence="7" id="KW-0456">Lyase</keyword>
<keyword evidence="3" id="KW-0227">DNA damage</keyword>
<keyword evidence="10" id="KW-1185">Reference proteome</keyword>
<accession>A0A9J7BR56</accession>
<sequence length="140" mass="15775">MSWKLSRTVLRGADGGNAARLLDQKIDAKTKQPYAIGLKDGALFAFAGLWDRWKDKATGQALETYTIITTDPNELMEPLHNRMPVILRPEDYGRWLEPGEPSHLPVDLLRPYTSDEMTAWKVNARVGNVRNNDPLCVEAL</sequence>
<dbReference type="InterPro" id="IPR036590">
    <property type="entry name" value="SRAP-like"/>
</dbReference>
<evidence type="ECO:0000313" key="10">
    <source>
        <dbReference type="Proteomes" id="UP001059380"/>
    </source>
</evidence>
<name>A0A9J7BR56_9BACT</name>
<keyword evidence="4 8" id="KW-0378">Hydrolase</keyword>
<evidence type="ECO:0000313" key="9">
    <source>
        <dbReference type="EMBL" id="UWZ85160.1"/>
    </source>
</evidence>
<evidence type="ECO:0000256" key="4">
    <source>
        <dbReference type="ARBA" id="ARBA00022801"/>
    </source>
</evidence>
<keyword evidence="5" id="KW-0190">Covalent protein-DNA linkage</keyword>
<dbReference type="RefSeq" id="WP_260794675.1">
    <property type="nucleotide sequence ID" value="NZ_CP093313.1"/>
</dbReference>
<reference evidence="9" key="1">
    <citation type="submission" date="2021-04" db="EMBL/GenBank/DDBJ databases">
        <title>Phylogenetic analysis of Acidobacteriaceae.</title>
        <authorList>
            <person name="Qiu L."/>
            <person name="Zhang Q."/>
        </authorList>
    </citation>
    <scope>NUCLEOTIDE SEQUENCE</scope>
    <source>
        <strain evidence="9">DSM 25168</strain>
    </source>
</reference>
<evidence type="ECO:0000256" key="2">
    <source>
        <dbReference type="ARBA" id="ARBA00022670"/>
    </source>
</evidence>
<proteinExistence type="inferred from homology"/>
<keyword evidence="6" id="KW-0238">DNA-binding</keyword>
<dbReference type="GO" id="GO:0006508">
    <property type="term" value="P:proteolysis"/>
    <property type="evidence" value="ECO:0007669"/>
    <property type="project" value="UniProtKB-KW"/>
</dbReference>
<dbReference type="Gene3D" id="3.90.1680.10">
    <property type="entry name" value="SOS response associated peptidase-like"/>
    <property type="match status" value="1"/>
</dbReference>
<dbReference type="Proteomes" id="UP001059380">
    <property type="component" value="Chromosome"/>
</dbReference>
<dbReference type="GO" id="GO:0106300">
    <property type="term" value="P:protein-DNA covalent cross-linking repair"/>
    <property type="evidence" value="ECO:0007669"/>
    <property type="project" value="InterPro"/>
</dbReference>
<dbReference type="PANTHER" id="PTHR13604">
    <property type="entry name" value="DC12-RELATED"/>
    <property type="match status" value="1"/>
</dbReference>
<dbReference type="EMBL" id="CP093313">
    <property type="protein sequence ID" value="UWZ85160.1"/>
    <property type="molecule type" value="Genomic_DNA"/>
</dbReference>
<evidence type="ECO:0000256" key="3">
    <source>
        <dbReference type="ARBA" id="ARBA00022763"/>
    </source>
</evidence>
<dbReference type="InterPro" id="IPR003738">
    <property type="entry name" value="SRAP"/>
</dbReference>
<dbReference type="SUPFAM" id="SSF143081">
    <property type="entry name" value="BB1717-like"/>
    <property type="match status" value="1"/>
</dbReference>
<keyword evidence="2 8" id="KW-0645">Protease</keyword>
<dbReference type="GO" id="GO:0016829">
    <property type="term" value="F:lyase activity"/>
    <property type="evidence" value="ECO:0007669"/>
    <property type="project" value="UniProtKB-KW"/>
</dbReference>
<evidence type="ECO:0000256" key="5">
    <source>
        <dbReference type="ARBA" id="ARBA00023124"/>
    </source>
</evidence>
<protein>
    <recommendedName>
        <fullName evidence="8">Abasic site processing protein</fullName>
        <ecNumber evidence="8">3.4.-.-</ecNumber>
    </recommendedName>
</protein>
<dbReference type="KEGG" id="orp:MOP44_04260"/>
<dbReference type="GO" id="GO:0003697">
    <property type="term" value="F:single-stranded DNA binding"/>
    <property type="evidence" value="ECO:0007669"/>
    <property type="project" value="InterPro"/>
</dbReference>
<dbReference type="GO" id="GO:0008233">
    <property type="term" value="F:peptidase activity"/>
    <property type="evidence" value="ECO:0007669"/>
    <property type="project" value="UniProtKB-KW"/>
</dbReference>